<protein>
    <recommendedName>
        <fullName evidence="1">DUF488 domain-containing protein</fullName>
    </recommendedName>
</protein>
<evidence type="ECO:0000259" key="1">
    <source>
        <dbReference type="Pfam" id="PF22751"/>
    </source>
</evidence>
<reference evidence="2 3" key="1">
    <citation type="submission" date="2023-11" db="EMBL/GenBank/DDBJ databases">
        <authorList>
            <person name="Cook R."/>
            <person name="Crisci M."/>
            <person name="Pye H."/>
            <person name="Adriaenssens E."/>
            <person name="Santini J."/>
        </authorList>
    </citation>
    <scope>NUCLEOTIDE SEQUENCE [LARGE SCALE GENOMIC DNA]</scope>
    <source>
        <strain evidence="2">Lak_Megaphage_RVC_AP3_GC26</strain>
    </source>
</reference>
<dbReference type="Pfam" id="PF22751">
    <property type="entry name" value="DUF488-N3a"/>
    <property type="match status" value="1"/>
</dbReference>
<dbReference type="Proteomes" id="UP001348805">
    <property type="component" value="Segment"/>
</dbReference>
<proteinExistence type="predicted"/>
<dbReference type="EMBL" id="OR769219">
    <property type="protein sequence ID" value="WQJ51187.1"/>
    <property type="molecule type" value="Genomic_DNA"/>
</dbReference>
<evidence type="ECO:0000313" key="2">
    <source>
        <dbReference type="EMBL" id="WQJ51187.1"/>
    </source>
</evidence>
<feature type="domain" description="DUF488" evidence="1">
    <location>
        <begin position="19"/>
        <end position="111"/>
    </location>
</feature>
<name>A0ABZ0Z0S2_9CAUD</name>
<evidence type="ECO:0000313" key="3">
    <source>
        <dbReference type="Proteomes" id="UP001348805"/>
    </source>
</evidence>
<dbReference type="InterPro" id="IPR054495">
    <property type="entry name" value="DUF488-N3a"/>
</dbReference>
<keyword evidence="3" id="KW-1185">Reference proteome</keyword>
<organism evidence="2 3">
    <name type="scientific">phage Lak_Megaphage_RVC_AP3_GC26</name>
    <dbReference type="NCBI Taxonomy" id="3109225"/>
    <lineage>
        <taxon>Viruses</taxon>
        <taxon>Duplodnaviria</taxon>
        <taxon>Heunggongvirae</taxon>
        <taxon>Uroviricota</taxon>
        <taxon>Caudoviricetes</taxon>
        <taxon>Caudoviricetes code 15 clade</taxon>
    </lineage>
</organism>
<sequence>MKIYTSYFGNLKKLKENNIVPIGICCYPPKDFHGPNLIAIAPTPDILNNCRSNHQEFRKRYKNEVLSLFKDPSIFVDRIKFISNGNDCALCCFEKPDEFCHRHLIAEWLNETLKLNVTEYSKTDEVKINPLF</sequence>
<accession>A0ABZ0Z0S2</accession>